<dbReference type="AlphaFoldDB" id="A0AAD8Y8X6"/>
<protein>
    <submittedName>
        <fullName evidence="3">Uncharacterized protein</fullName>
    </submittedName>
</protein>
<evidence type="ECO:0000256" key="2">
    <source>
        <dbReference type="SAM" id="Phobius"/>
    </source>
</evidence>
<evidence type="ECO:0000256" key="1">
    <source>
        <dbReference type="SAM" id="MobiDB-lite"/>
    </source>
</evidence>
<dbReference type="EMBL" id="JATAAI010000012">
    <property type="protein sequence ID" value="KAK1741984.1"/>
    <property type="molecule type" value="Genomic_DNA"/>
</dbReference>
<gene>
    <name evidence="3" type="ORF">QTG54_007557</name>
</gene>
<evidence type="ECO:0000313" key="3">
    <source>
        <dbReference type="EMBL" id="KAK1741984.1"/>
    </source>
</evidence>
<keyword evidence="2" id="KW-1133">Transmembrane helix</keyword>
<keyword evidence="4" id="KW-1185">Reference proteome</keyword>
<evidence type="ECO:0000313" key="4">
    <source>
        <dbReference type="Proteomes" id="UP001224775"/>
    </source>
</evidence>
<keyword evidence="2" id="KW-0812">Transmembrane</keyword>
<keyword evidence="2" id="KW-0472">Membrane</keyword>
<feature type="region of interest" description="Disordered" evidence="1">
    <location>
        <begin position="55"/>
        <end position="84"/>
    </location>
</feature>
<reference evidence="3" key="1">
    <citation type="submission" date="2023-06" db="EMBL/GenBank/DDBJ databases">
        <title>Survivors Of The Sea: Transcriptome response of Skeletonema marinoi to long-term dormancy.</title>
        <authorList>
            <person name="Pinder M.I.M."/>
            <person name="Kourtchenko O."/>
            <person name="Robertson E.K."/>
            <person name="Larsson T."/>
            <person name="Maumus F."/>
            <person name="Osuna-Cruz C.M."/>
            <person name="Vancaester E."/>
            <person name="Stenow R."/>
            <person name="Vandepoele K."/>
            <person name="Ploug H."/>
            <person name="Bruchert V."/>
            <person name="Godhe A."/>
            <person name="Topel M."/>
        </authorList>
    </citation>
    <scope>NUCLEOTIDE SEQUENCE</scope>
    <source>
        <strain evidence="3">R05AC</strain>
    </source>
</reference>
<feature type="compositionally biased region" description="Low complexity" evidence="1">
    <location>
        <begin position="75"/>
        <end position="84"/>
    </location>
</feature>
<accession>A0AAD8Y8X6</accession>
<proteinExistence type="predicted"/>
<dbReference type="Proteomes" id="UP001224775">
    <property type="component" value="Unassembled WGS sequence"/>
</dbReference>
<feature type="compositionally biased region" description="Low complexity" evidence="1">
    <location>
        <begin position="55"/>
        <end position="68"/>
    </location>
</feature>
<comment type="caution">
    <text evidence="3">The sequence shown here is derived from an EMBL/GenBank/DDBJ whole genome shotgun (WGS) entry which is preliminary data.</text>
</comment>
<sequence length="108" mass="11392">MTFNTFNASSTDPAKEFESADFASLIAPTSESFVGSDEDFNGYWDVFLANSCMGSEPNTTTSSPTTPVQSPPAPSTTTPPSSAHDVAGGIEVVIFVFVVSTSLFMFFA</sequence>
<feature type="transmembrane region" description="Helical" evidence="2">
    <location>
        <begin position="86"/>
        <end position="107"/>
    </location>
</feature>
<organism evidence="3 4">
    <name type="scientific">Skeletonema marinoi</name>
    <dbReference type="NCBI Taxonomy" id="267567"/>
    <lineage>
        <taxon>Eukaryota</taxon>
        <taxon>Sar</taxon>
        <taxon>Stramenopiles</taxon>
        <taxon>Ochrophyta</taxon>
        <taxon>Bacillariophyta</taxon>
        <taxon>Coscinodiscophyceae</taxon>
        <taxon>Thalassiosirophycidae</taxon>
        <taxon>Thalassiosirales</taxon>
        <taxon>Skeletonemataceae</taxon>
        <taxon>Skeletonema</taxon>
        <taxon>Skeletonema marinoi-dohrnii complex</taxon>
    </lineage>
</organism>
<name>A0AAD8Y8X6_9STRA</name>